<evidence type="ECO:0008006" key="4">
    <source>
        <dbReference type="Google" id="ProtNLM"/>
    </source>
</evidence>
<feature type="chain" id="PRO_5045384112" description="Chaplin domain-containing protein" evidence="1">
    <location>
        <begin position="26"/>
        <end position="72"/>
    </location>
</feature>
<protein>
    <recommendedName>
        <fullName evidence="4">Chaplin domain-containing protein</fullName>
    </recommendedName>
</protein>
<name>A0ABX8CL63_9NOCA</name>
<gene>
    <name evidence="2" type="ORF">KHQ06_31695</name>
</gene>
<evidence type="ECO:0000256" key="1">
    <source>
        <dbReference type="SAM" id="SignalP"/>
    </source>
</evidence>
<keyword evidence="1" id="KW-0732">Signal</keyword>
<evidence type="ECO:0000313" key="3">
    <source>
        <dbReference type="Proteomes" id="UP000683310"/>
    </source>
</evidence>
<dbReference type="Proteomes" id="UP000683310">
    <property type="component" value="Chromosome"/>
</dbReference>
<dbReference type="EMBL" id="CP074371">
    <property type="protein sequence ID" value="QVI20638.1"/>
    <property type="molecule type" value="Genomic_DNA"/>
</dbReference>
<organism evidence="2 3">
    <name type="scientific">Nocardia tengchongensis</name>
    <dbReference type="NCBI Taxonomy" id="2055889"/>
    <lineage>
        <taxon>Bacteria</taxon>
        <taxon>Bacillati</taxon>
        <taxon>Actinomycetota</taxon>
        <taxon>Actinomycetes</taxon>
        <taxon>Mycobacteriales</taxon>
        <taxon>Nocardiaceae</taxon>
        <taxon>Nocardia</taxon>
    </lineage>
</organism>
<dbReference type="RefSeq" id="WP_213556746.1">
    <property type="nucleotide sequence ID" value="NZ_JBHZDI010000099.1"/>
</dbReference>
<proteinExistence type="predicted"/>
<keyword evidence="3" id="KW-1185">Reference proteome</keyword>
<evidence type="ECO:0000313" key="2">
    <source>
        <dbReference type="EMBL" id="QVI20638.1"/>
    </source>
</evidence>
<reference evidence="2 3" key="1">
    <citation type="submission" date="2021-04" db="EMBL/GenBank/DDBJ databases">
        <title>Nocardia tengchongensis.</title>
        <authorList>
            <person name="Zhuang k."/>
            <person name="Ran Y."/>
            <person name="Li W."/>
        </authorList>
    </citation>
    <scope>NUCLEOTIDE SEQUENCE [LARGE SCALE GENOMIC DNA]</scope>
    <source>
        <strain evidence="2 3">CFH S0057</strain>
    </source>
</reference>
<accession>A0ABX8CL63</accession>
<feature type="signal peptide" evidence="1">
    <location>
        <begin position="1"/>
        <end position="25"/>
    </location>
</feature>
<sequence length="72" mass="7138">MIRKSLVVLAAGVLIGAPATATAQAAQPEAVAAVQDVAISTGSAGADVVINGLIAAIFGPNDPHSCKFPYCF</sequence>